<reference evidence="1" key="1">
    <citation type="submission" date="2021-06" db="EMBL/GenBank/DDBJ databases">
        <authorList>
            <person name="Kallberg Y."/>
            <person name="Tangrot J."/>
            <person name="Rosling A."/>
        </authorList>
    </citation>
    <scope>NUCLEOTIDE SEQUENCE</scope>
    <source>
        <strain evidence="1">IN212</strain>
    </source>
</reference>
<comment type="caution">
    <text evidence="1">The sequence shown here is derived from an EMBL/GenBank/DDBJ whole genome shotgun (WGS) entry which is preliminary data.</text>
</comment>
<protein>
    <submittedName>
        <fullName evidence="1">18546_t:CDS:1</fullName>
    </submittedName>
</protein>
<dbReference type="AlphaFoldDB" id="A0A9N9PA75"/>
<keyword evidence="2" id="KW-1185">Reference proteome</keyword>
<organism evidence="1 2">
    <name type="scientific">Racocetra fulgida</name>
    <dbReference type="NCBI Taxonomy" id="60492"/>
    <lineage>
        <taxon>Eukaryota</taxon>
        <taxon>Fungi</taxon>
        <taxon>Fungi incertae sedis</taxon>
        <taxon>Mucoromycota</taxon>
        <taxon>Glomeromycotina</taxon>
        <taxon>Glomeromycetes</taxon>
        <taxon>Diversisporales</taxon>
        <taxon>Gigasporaceae</taxon>
        <taxon>Racocetra</taxon>
    </lineage>
</organism>
<evidence type="ECO:0000313" key="1">
    <source>
        <dbReference type="EMBL" id="CAG8801493.1"/>
    </source>
</evidence>
<feature type="non-terminal residue" evidence="1">
    <location>
        <position position="1"/>
    </location>
</feature>
<evidence type="ECO:0000313" key="2">
    <source>
        <dbReference type="Proteomes" id="UP000789396"/>
    </source>
</evidence>
<gene>
    <name evidence="1" type="ORF">RFULGI_LOCUS17777</name>
</gene>
<accession>A0A9N9PA75</accession>
<name>A0A9N9PA75_9GLOM</name>
<dbReference type="EMBL" id="CAJVPZ010072436">
    <property type="protein sequence ID" value="CAG8801493.1"/>
    <property type="molecule type" value="Genomic_DNA"/>
</dbReference>
<sequence length="103" mass="11985">VSDLTKSLISNSSDLKILPISKPKKNLPEFKKTLSEKQNNLVHTHVNFCNKTLKQYPDIFYVFNNKNIDYYRITDKASCPLCKLDHDDKKCIESRYETGESEI</sequence>
<dbReference type="Proteomes" id="UP000789396">
    <property type="component" value="Unassembled WGS sequence"/>
</dbReference>
<proteinExistence type="predicted"/>